<feature type="region of interest" description="Disordered" evidence="1">
    <location>
        <begin position="1"/>
        <end position="22"/>
    </location>
</feature>
<evidence type="ECO:0000313" key="2">
    <source>
        <dbReference type="EMBL" id="JAD71777.1"/>
    </source>
</evidence>
<name>A0A0A9CJR8_ARUDO</name>
<sequence length="61" mass="6567">MAPQVEQDAGRLPAVGAGGARATGYGLNVEDIGRHHGEAQRRQQGCAGCQRTAEDRPWPRR</sequence>
<reference evidence="2" key="2">
    <citation type="journal article" date="2015" name="Data Brief">
        <title>Shoot transcriptome of the giant reed, Arundo donax.</title>
        <authorList>
            <person name="Barrero R.A."/>
            <person name="Guerrero F.D."/>
            <person name="Moolhuijzen P."/>
            <person name="Goolsby J.A."/>
            <person name="Tidwell J."/>
            <person name="Bellgard S.E."/>
            <person name="Bellgard M.I."/>
        </authorList>
    </citation>
    <scope>NUCLEOTIDE SEQUENCE</scope>
    <source>
        <tissue evidence="2">Shoot tissue taken approximately 20 cm above the soil surface</tissue>
    </source>
</reference>
<feature type="region of interest" description="Disordered" evidence="1">
    <location>
        <begin position="35"/>
        <end position="61"/>
    </location>
</feature>
<organism evidence="2">
    <name type="scientific">Arundo donax</name>
    <name type="common">Giant reed</name>
    <name type="synonym">Donax arundinaceus</name>
    <dbReference type="NCBI Taxonomy" id="35708"/>
    <lineage>
        <taxon>Eukaryota</taxon>
        <taxon>Viridiplantae</taxon>
        <taxon>Streptophyta</taxon>
        <taxon>Embryophyta</taxon>
        <taxon>Tracheophyta</taxon>
        <taxon>Spermatophyta</taxon>
        <taxon>Magnoliopsida</taxon>
        <taxon>Liliopsida</taxon>
        <taxon>Poales</taxon>
        <taxon>Poaceae</taxon>
        <taxon>PACMAD clade</taxon>
        <taxon>Arundinoideae</taxon>
        <taxon>Arundineae</taxon>
        <taxon>Arundo</taxon>
    </lineage>
</organism>
<proteinExistence type="predicted"/>
<protein>
    <submittedName>
        <fullName evidence="2">Uncharacterized protein</fullName>
    </submittedName>
</protein>
<feature type="compositionally biased region" description="Low complexity" evidence="1">
    <location>
        <begin position="42"/>
        <end position="51"/>
    </location>
</feature>
<reference evidence="2" key="1">
    <citation type="submission" date="2014-09" db="EMBL/GenBank/DDBJ databases">
        <authorList>
            <person name="Magalhaes I.L.F."/>
            <person name="Oliveira U."/>
            <person name="Santos F.R."/>
            <person name="Vidigal T.H.D.A."/>
            <person name="Brescovit A.D."/>
            <person name="Santos A.J."/>
        </authorList>
    </citation>
    <scope>NUCLEOTIDE SEQUENCE</scope>
    <source>
        <tissue evidence="2">Shoot tissue taken approximately 20 cm above the soil surface</tissue>
    </source>
</reference>
<evidence type="ECO:0000256" key="1">
    <source>
        <dbReference type="SAM" id="MobiDB-lite"/>
    </source>
</evidence>
<feature type="compositionally biased region" description="Basic and acidic residues" evidence="1">
    <location>
        <begin position="52"/>
        <end position="61"/>
    </location>
</feature>
<dbReference type="AlphaFoldDB" id="A0A0A9CJR8"/>
<dbReference type="EMBL" id="GBRH01226118">
    <property type="protein sequence ID" value="JAD71777.1"/>
    <property type="molecule type" value="Transcribed_RNA"/>
</dbReference>
<accession>A0A0A9CJR8</accession>